<dbReference type="RefSeq" id="XP_067918173.1">
    <property type="nucleotide sequence ID" value="XM_068069850.1"/>
</dbReference>
<feature type="region of interest" description="Disordered" evidence="7">
    <location>
        <begin position="528"/>
        <end position="574"/>
    </location>
</feature>
<dbReference type="EC" id="3.6.4.13" evidence="6"/>
<dbReference type="Proteomes" id="UP000221165">
    <property type="component" value="Unassembled WGS sequence"/>
</dbReference>
<feature type="region of interest" description="Disordered" evidence="7">
    <location>
        <begin position="1115"/>
        <end position="1189"/>
    </location>
</feature>
<evidence type="ECO:0000256" key="7">
    <source>
        <dbReference type="SAM" id="MobiDB-lite"/>
    </source>
</evidence>
<dbReference type="GO" id="GO:0003724">
    <property type="term" value="F:RNA helicase activity"/>
    <property type="evidence" value="ECO:0007669"/>
    <property type="project" value="UniProtKB-EC"/>
</dbReference>
<dbReference type="GO" id="GO:0003723">
    <property type="term" value="F:RNA binding"/>
    <property type="evidence" value="ECO:0007669"/>
    <property type="project" value="UniProtKB-UniRule"/>
</dbReference>
<dbReference type="GO" id="GO:0005524">
    <property type="term" value="F:ATP binding"/>
    <property type="evidence" value="ECO:0007669"/>
    <property type="project" value="UniProtKB-UniRule"/>
</dbReference>
<dbReference type="AlphaFoldDB" id="A0A2C6KJ56"/>
<comment type="catalytic activity">
    <reaction evidence="6">
        <text>ATP + H2O = ADP + phosphate + H(+)</text>
        <dbReference type="Rhea" id="RHEA:13065"/>
        <dbReference type="ChEBI" id="CHEBI:15377"/>
        <dbReference type="ChEBI" id="CHEBI:15378"/>
        <dbReference type="ChEBI" id="CHEBI:30616"/>
        <dbReference type="ChEBI" id="CHEBI:43474"/>
        <dbReference type="ChEBI" id="CHEBI:456216"/>
        <dbReference type="EC" id="3.6.4.13"/>
    </reaction>
</comment>
<dbReference type="InterPro" id="IPR001650">
    <property type="entry name" value="Helicase_C-like"/>
</dbReference>
<feature type="compositionally biased region" description="Basic and acidic residues" evidence="7">
    <location>
        <begin position="801"/>
        <end position="816"/>
    </location>
</feature>
<dbReference type="InterPro" id="IPR011545">
    <property type="entry name" value="DEAD/DEAH_box_helicase_dom"/>
</dbReference>
<comment type="function">
    <text evidence="6">RNA helicase.</text>
</comment>
<evidence type="ECO:0000256" key="3">
    <source>
        <dbReference type="ARBA" id="ARBA00022806"/>
    </source>
</evidence>
<dbReference type="SMART" id="SM00487">
    <property type="entry name" value="DEXDc"/>
    <property type="match status" value="1"/>
</dbReference>
<feature type="compositionally biased region" description="Basic and acidic residues" evidence="7">
    <location>
        <begin position="1012"/>
        <end position="1048"/>
    </location>
</feature>
<keyword evidence="3 6" id="KW-0347">Helicase</keyword>
<evidence type="ECO:0000256" key="6">
    <source>
        <dbReference type="RuleBase" id="RU365068"/>
    </source>
</evidence>
<organism evidence="10 11">
    <name type="scientific">Cystoisospora suis</name>
    <dbReference type="NCBI Taxonomy" id="483139"/>
    <lineage>
        <taxon>Eukaryota</taxon>
        <taxon>Sar</taxon>
        <taxon>Alveolata</taxon>
        <taxon>Apicomplexa</taxon>
        <taxon>Conoidasida</taxon>
        <taxon>Coccidia</taxon>
        <taxon>Eucoccidiorida</taxon>
        <taxon>Eimeriorina</taxon>
        <taxon>Sarcocystidae</taxon>
        <taxon>Cystoisospora</taxon>
    </lineage>
</organism>
<evidence type="ECO:0000259" key="8">
    <source>
        <dbReference type="PROSITE" id="PS51192"/>
    </source>
</evidence>
<accession>A0A2C6KJ56</accession>
<dbReference type="InterPro" id="IPR025313">
    <property type="entry name" value="SPB4-like_CTE"/>
</dbReference>
<dbReference type="GeneID" id="94433061"/>
<dbReference type="InterPro" id="IPR014001">
    <property type="entry name" value="Helicase_ATP-bd"/>
</dbReference>
<feature type="compositionally biased region" description="Basic and acidic residues" evidence="7">
    <location>
        <begin position="848"/>
        <end position="885"/>
    </location>
</feature>
<evidence type="ECO:0000256" key="4">
    <source>
        <dbReference type="ARBA" id="ARBA00022840"/>
    </source>
</evidence>
<feature type="compositionally biased region" description="Basic and acidic residues" evidence="7">
    <location>
        <begin position="1060"/>
        <end position="1073"/>
    </location>
</feature>
<comment type="domain">
    <text evidence="6">The Q motif is unique to and characteristic of the DEAD box family of RNA helicases and controls ATP binding and hydrolysis.</text>
</comment>
<dbReference type="Gene3D" id="3.40.50.300">
    <property type="entry name" value="P-loop containing nucleotide triphosphate hydrolases"/>
    <property type="match status" value="2"/>
</dbReference>
<feature type="compositionally biased region" description="Basic residues" evidence="7">
    <location>
        <begin position="1049"/>
        <end position="1059"/>
    </location>
</feature>
<evidence type="ECO:0000313" key="10">
    <source>
        <dbReference type="EMBL" id="PHJ16444.1"/>
    </source>
</evidence>
<gene>
    <name evidence="10" type="ORF">CSUI_009741</name>
</gene>
<dbReference type="OrthoDB" id="10259640at2759"/>
<dbReference type="CDD" id="cd18787">
    <property type="entry name" value="SF2_C_DEAD"/>
    <property type="match status" value="1"/>
</dbReference>
<keyword evidence="1 6" id="KW-0547">Nucleotide-binding</keyword>
<reference evidence="10 11" key="1">
    <citation type="journal article" date="2017" name="Int. J. Parasitol.">
        <title>The genome of the protozoan parasite Cystoisospora suis and a reverse vaccinology approach to identify vaccine candidates.</title>
        <authorList>
            <person name="Palmieri N."/>
            <person name="Shrestha A."/>
            <person name="Ruttkowski B."/>
            <person name="Beck T."/>
            <person name="Vogl C."/>
            <person name="Tomley F."/>
            <person name="Blake D.P."/>
            <person name="Joachim A."/>
        </authorList>
    </citation>
    <scope>NUCLEOTIDE SEQUENCE [LARGE SCALE GENOMIC DNA]</scope>
    <source>
        <strain evidence="10 11">Wien I</strain>
    </source>
</reference>
<feature type="region of interest" description="Disordered" evidence="7">
    <location>
        <begin position="1001"/>
        <end position="1098"/>
    </location>
</feature>
<dbReference type="PROSITE" id="PS51192">
    <property type="entry name" value="HELICASE_ATP_BIND_1"/>
    <property type="match status" value="1"/>
</dbReference>
<dbReference type="SMART" id="SM00490">
    <property type="entry name" value="HELICc"/>
    <property type="match status" value="1"/>
</dbReference>
<proteinExistence type="inferred from homology"/>
<dbReference type="PROSITE" id="PS51194">
    <property type="entry name" value="HELICASE_CTER"/>
    <property type="match status" value="1"/>
</dbReference>
<dbReference type="InterPro" id="IPR027417">
    <property type="entry name" value="P-loop_NTPase"/>
</dbReference>
<dbReference type="InterPro" id="IPR000629">
    <property type="entry name" value="RNA-helicase_DEAD-box_CS"/>
</dbReference>
<feature type="compositionally biased region" description="Acidic residues" evidence="7">
    <location>
        <begin position="961"/>
        <end position="977"/>
    </location>
</feature>
<feature type="domain" description="Helicase C-terminal" evidence="9">
    <location>
        <begin position="436"/>
        <end position="648"/>
    </location>
</feature>
<dbReference type="PANTHER" id="PTHR24031">
    <property type="entry name" value="RNA HELICASE"/>
    <property type="match status" value="1"/>
</dbReference>
<keyword evidence="11" id="KW-1185">Reference proteome</keyword>
<keyword evidence="2 6" id="KW-0378">Hydrolase</keyword>
<dbReference type="Pfam" id="PF00270">
    <property type="entry name" value="DEAD"/>
    <property type="match status" value="1"/>
</dbReference>
<feature type="compositionally biased region" description="Polar residues" evidence="7">
    <location>
        <begin position="132"/>
        <end position="142"/>
    </location>
</feature>
<feature type="compositionally biased region" description="Polar residues" evidence="7">
    <location>
        <begin position="114"/>
        <end position="123"/>
    </location>
</feature>
<feature type="compositionally biased region" description="Polar residues" evidence="7">
    <location>
        <begin position="834"/>
        <end position="843"/>
    </location>
</feature>
<feature type="compositionally biased region" description="Polar residues" evidence="7">
    <location>
        <begin position="1083"/>
        <end position="1094"/>
    </location>
</feature>
<feature type="region of interest" description="Disordered" evidence="7">
    <location>
        <begin position="114"/>
        <end position="176"/>
    </location>
</feature>
<dbReference type="SMART" id="SM01178">
    <property type="entry name" value="DUF4217"/>
    <property type="match status" value="1"/>
</dbReference>
<feature type="region of interest" description="Disordered" evidence="7">
    <location>
        <begin position="1"/>
        <end position="38"/>
    </location>
</feature>
<dbReference type="Pfam" id="PF00271">
    <property type="entry name" value="Helicase_C"/>
    <property type="match status" value="1"/>
</dbReference>
<evidence type="ECO:0000313" key="11">
    <source>
        <dbReference type="Proteomes" id="UP000221165"/>
    </source>
</evidence>
<feature type="region of interest" description="Disordered" evidence="7">
    <location>
        <begin position="961"/>
        <end position="986"/>
    </location>
</feature>
<dbReference type="PROSITE" id="PS00039">
    <property type="entry name" value="DEAD_ATP_HELICASE"/>
    <property type="match status" value="1"/>
</dbReference>
<feature type="compositionally biased region" description="Basic and acidic residues" evidence="7">
    <location>
        <begin position="1127"/>
        <end position="1162"/>
    </location>
</feature>
<name>A0A2C6KJ56_9APIC</name>
<sequence length="1211" mass="132708">MATSPGPPRRPVNRHSPGQPKKKTSISGAYGASNLPSTCPKKLALDGGVCASAKGNKRTEFARKRAVSTNAKLRQREQQEIRELEDRICVEMPLPGLCWAPPIVSARSGATAFNAAQGNPSENSEGRESLGHRSQTKTNSATGAEWEMPKQRNEGGVGGDGSAYTSADGGHETQRTEQAGIPVLSKFYFSDLPLSGYTRRGLQEAGFHRLSSVQFRAIPHALRGADILGEAKTGSGKTLCFVVPVLECLYRHRVSNVDGLSALVLVPTRELAVQIFDVFKVVGRHHEFSAGCLIGGKSVVAEANCVNLLNIVVGTPGRVLQHMEESPLWEASGLKVLVVDEADRLVDMGFVETTRLIVQRLPSNRTTLLFSATLKSAVKRLGAFVTSMLPEGLSLVGPAVPDIGRQDAETISVATGMPATPLTLKQSFMVVPPQHKLSALFSFLRAHNSKKILVFVSSCKQARFLHETFRILKPGLRLMYLHGRQRQQKRLEVFEAFVRRPGACCLVSTDLASRGIDFTHAIAVVQKKKKQTHDRQQPSGNASFPGGLQTKLGEKENRPGNTRWPGQGAEQTGESTSVDFVVQMDCPDSVETYIHRVGRTARMQRKGRALLMLLPSEQAFISRLKDKKIELEQLFLNPSFALKIENKLQALLAERTELKGLAQRALASYLRCIALMPDKDVFCLPTDVRSLTLLSNGYGLSLPPTVKILGDTESEGGEVMHHGREKRGNAVMRKRDDAITRETVRDVCVHGGAVAVTEMKQKKNLTKLERLKIRGRTLLSAMALLCMSPGPVVISVSKEKIRQKKAEKEVKRREAEATTLGQRGGGVTADSGESPKSSFSVKVTSVDVRAHDYSAHRDQDEVSARGADEGDREERCEREETDGSRGGDQADFFSLKDAGSRGQDNEDGQGGSKTRNILLHEQLLRKPIYQRERLRFRADGTAKVKGLAAASLHQGHVFFEEEEDEKEEISDAQEESDQASAASSAHVMGAVSLEKMILAGGASGEKEEVEDEAKLRPAEPGKRQAYLERVRKKVEAAQQADKDRNRQRVHERHALKRQRERAIRKADAAERGNRGGAEIVSDSVEQADSLSLSSQDEKDAFGARRFAREISWKGHCSSSVPNVQGLAEKDSPENDEHPVSKVVCDKSRGKRTSEKIGREGRAAHRRKVEVHQESARSRASGDDSPIVVGSRHLPAVHGEDLEKMALKVLQG</sequence>
<dbReference type="GO" id="GO:0016887">
    <property type="term" value="F:ATP hydrolysis activity"/>
    <property type="evidence" value="ECO:0007669"/>
    <property type="project" value="RHEA"/>
</dbReference>
<dbReference type="EMBL" id="MIGC01005950">
    <property type="protein sequence ID" value="PHJ16444.1"/>
    <property type="molecule type" value="Genomic_DNA"/>
</dbReference>
<protein>
    <recommendedName>
        <fullName evidence="6">ATP-dependent RNA helicase</fullName>
        <ecNumber evidence="6">3.6.4.13</ecNumber>
    </recommendedName>
</protein>
<evidence type="ECO:0000256" key="2">
    <source>
        <dbReference type="ARBA" id="ARBA00022801"/>
    </source>
</evidence>
<comment type="similarity">
    <text evidence="6">Belongs to the DEAD box helicase family.</text>
</comment>
<evidence type="ECO:0000256" key="5">
    <source>
        <dbReference type="ARBA" id="ARBA00022884"/>
    </source>
</evidence>
<keyword evidence="4 6" id="KW-0067">ATP-binding</keyword>
<feature type="region of interest" description="Disordered" evidence="7">
    <location>
        <begin position="801"/>
        <end position="918"/>
    </location>
</feature>
<keyword evidence="5 6" id="KW-0694">RNA-binding</keyword>
<dbReference type="SUPFAM" id="SSF52540">
    <property type="entry name" value="P-loop containing nucleoside triphosphate hydrolases"/>
    <property type="match status" value="3"/>
</dbReference>
<comment type="caution">
    <text evidence="10">The sequence shown here is derived from an EMBL/GenBank/DDBJ whole genome shotgun (WGS) entry which is preliminary data.</text>
</comment>
<feature type="domain" description="Helicase ATP-binding" evidence="8">
    <location>
        <begin position="218"/>
        <end position="392"/>
    </location>
</feature>
<evidence type="ECO:0000259" key="9">
    <source>
        <dbReference type="PROSITE" id="PS51194"/>
    </source>
</evidence>
<dbReference type="VEuPathDB" id="ToxoDB:CSUI_009741"/>
<feature type="compositionally biased region" description="Basic and acidic residues" evidence="7">
    <location>
        <begin position="1169"/>
        <end position="1181"/>
    </location>
</feature>
<evidence type="ECO:0000256" key="1">
    <source>
        <dbReference type="ARBA" id="ARBA00022741"/>
    </source>
</evidence>
<feature type="compositionally biased region" description="Pro residues" evidence="7">
    <location>
        <begin position="1"/>
        <end position="10"/>
    </location>
</feature>